<feature type="non-terminal residue" evidence="1">
    <location>
        <position position="413"/>
    </location>
</feature>
<dbReference type="EMBL" id="LAZR01051819">
    <property type="protein sequence ID" value="KKK84345.1"/>
    <property type="molecule type" value="Genomic_DNA"/>
</dbReference>
<sequence length="413" mass="45655">PLEHTFFFDRIYWANGAEAPFFYEGIAIGQLGSTTPIGQSIWSFGNRLMQCDITETIAGTITRLIKRGAFSGIAGPDEWTSVDAGTFDLTGGGQGRARKGMALSQQVAAIYLDKGIYNLRWTGDSAAPFSPRLQDPDTGIIAPQTLQRVMDVGGSAIHMFFGNGPQGVNIYAYDGNQAQPVGNDIKDELSRVYRAGKAEWAFAELEPRLNLYMLFLPETGQGWPSQAWVFGLDTNTWVRWEFPFDITCAGKWTLTGLTPPDTNPVIDGMAGKQSMVMGTSVGVPYKWDFNVATDFLNPRQVIASESDDFFNFDSDSGTAQEQGIQWDIQTGDLVISRNDIVRQTAVKRIWVTYEDRGFVDVEFSESVDGGLNWINVTNTRLGTVGSVEIAETDIRPLRELIVDFDLPTASRHH</sequence>
<gene>
    <name evidence="1" type="ORF">LCGC14_2784300</name>
</gene>
<dbReference type="AlphaFoldDB" id="A0A0F8ZEH3"/>
<feature type="non-terminal residue" evidence="1">
    <location>
        <position position="1"/>
    </location>
</feature>
<comment type="caution">
    <text evidence="1">The sequence shown here is derived from an EMBL/GenBank/DDBJ whole genome shotgun (WGS) entry which is preliminary data.</text>
</comment>
<organism evidence="1">
    <name type="scientific">marine sediment metagenome</name>
    <dbReference type="NCBI Taxonomy" id="412755"/>
    <lineage>
        <taxon>unclassified sequences</taxon>
        <taxon>metagenomes</taxon>
        <taxon>ecological metagenomes</taxon>
    </lineage>
</organism>
<protein>
    <submittedName>
        <fullName evidence="1">Uncharacterized protein</fullName>
    </submittedName>
</protein>
<reference evidence="1" key="1">
    <citation type="journal article" date="2015" name="Nature">
        <title>Complex archaea that bridge the gap between prokaryotes and eukaryotes.</title>
        <authorList>
            <person name="Spang A."/>
            <person name="Saw J.H."/>
            <person name="Jorgensen S.L."/>
            <person name="Zaremba-Niedzwiedzka K."/>
            <person name="Martijn J."/>
            <person name="Lind A.E."/>
            <person name="van Eijk R."/>
            <person name="Schleper C."/>
            <person name="Guy L."/>
            <person name="Ettema T.J."/>
        </authorList>
    </citation>
    <scope>NUCLEOTIDE SEQUENCE</scope>
</reference>
<name>A0A0F8ZEH3_9ZZZZ</name>
<proteinExistence type="predicted"/>
<evidence type="ECO:0000313" key="1">
    <source>
        <dbReference type="EMBL" id="KKK84345.1"/>
    </source>
</evidence>
<accession>A0A0F8ZEH3</accession>